<dbReference type="InterPro" id="IPR038718">
    <property type="entry name" value="SNF2-like_sf"/>
</dbReference>
<accession>A0A9W9JV15</accession>
<keyword evidence="4" id="KW-0378">Hydrolase</keyword>
<dbReference type="GO" id="GO:0031508">
    <property type="term" value="P:pericentric heterochromatin formation"/>
    <property type="evidence" value="ECO:0007669"/>
    <property type="project" value="TreeGrafter"/>
</dbReference>
<evidence type="ECO:0000256" key="7">
    <source>
        <dbReference type="ARBA" id="ARBA00023054"/>
    </source>
</evidence>
<keyword evidence="3" id="KW-0547">Nucleotide-binding</keyword>
<feature type="domain" description="Helicase ATP-binding" evidence="10">
    <location>
        <begin position="231"/>
        <end position="400"/>
    </location>
</feature>
<dbReference type="InterPro" id="IPR014001">
    <property type="entry name" value="Helicase_ATP-bd"/>
</dbReference>
<evidence type="ECO:0000259" key="10">
    <source>
        <dbReference type="PROSITE" id="PS51192"/>
    </source>
</evidence>
<dbReference type="SMART" id="SM00490">
    <property type="entry name" value="HELICc"/>
    <property type="match status" value="1"/>
</dbReference>
<dbReference type="PANTHER" id="PTHR47161:SF1">
    <property type="entry name" value="LYMPHOID-SPECIFIC HELICASE"/>
    <property type="match status" value="1"/>
</dbReference>
<dbReference type="OrthoDB" id="5857104at2759"/>
<evidence type="ECO:0000256" key="8">
    <source>
        <dbReference type="ARBA" id="ARBA00023242"/>
    </source>
</evidence>
<dbReference type="InterPro" id="IPR001650">
    <property type="entry name" value="Helicase_C-like"/>
</dbReference>
<feature type="compositionally biased region" description="Basic and acidic residues" evidence="9">
    <location>
        <begin position="108"/>
        <end position="121"/>
    </location>
</feature>
<dbReference type="SMART" id="SM00487">
    <property type="entry name" value="DEXDc"/>
    <property type="match status" value="1"/>
</dbReference>
<dbReference type="Gene3D" id="3.40.50.300">
    <property type="entry name" value="P-loop containing nucleotide triphosphate hydrolases"/>
    <property type="match status" value="2"/>
</dbReference>
<dbReference type="GO" id="GO:0003682">
    <property type="term" value="F:chromatin binding"/>
    <property type="evidence" value="ECO:0007669"/>
    <property type="project" value="TreeGrafter"/>
</dbReference>
<dbReference type="Proteomes" id="UP001149074">
    <property type="component" value="Unassembled WGS sequence"/>
</dbReference>
<feature type="compositionally biased region" description="Low complexity" evidence="9">
    <location>
        <begin position="98"/>
        <end position="107"/>
    </location>
</feature>
<dbReference type="GO" id="GO:0044027">
    <property type="term" value="P:negative regulation of gene expression via chromosomal CpG island methylation"/>
    <property type="evidence" value="ECO:0007669"/>
    <property type="project" value="TreeGrafter"/>
</dbReference>
<evidence type="ECO:0000259" key="11">
    <source>
        <dbReference type="PROSITE" id="PS51194"/>
    </source>
</evidence>
<dbReference type="InterPro" id="IPR000330">
    <property type="entry name" value="SNF2_N"/>
</dbReference>
<keyword evidence="7" id="KW-0175">Coiled coil</keyword>
<protein>
    <recommendedName>
        <fullName evidence="14">SNF2 family helicase/ATPase PasG</fullName>
    </recommendedName>
</protein>
<dbReference type="InterPro" id="IPR027417">
    <property type="entry name" value="P-loop_NTPase"/>
</dbReference>
<gene>
    <name evidence="12" type="ORF">N7532_011513</name>
</gene>
<dbReference type="GO" id="GO:0005634">
    <property type="term" value="C:nucleus"/>
    <property type="evidence" value="ECO:0007669"/>
    <property type="project" value="UniProtKB-SubCell"/>
</dbReference>
<dbReference type="PANTHER" id="PTHR47161">
    <property type="entry name" value="LYMPHOID-SPECIFIC HELICASE"/>
    <property type="match status" value="1"/>
</dbReference>
<dbReference type="AlphaFoldDB" id="A0A9W9JV15"/>
<evidence type="ECO:0008006" key="14">
    <source>
        <dbReference type="Google" id="ProtNLM"/>
    </source>
</evidence>
<evidence type="ECO:0000256" key="4">
    <source>
        <dbReference type="ARBA" id="ARBA00022801"/>
    </source>
</evidence>
<feature type="domain" description="Helicase C-terminal" evidence="11">
    <location>
        <begin position="653"/>
        <end position="824"/>
    </location>
</feature>
<feature type="compositionally biased region" description="Basic and acidic residues" evidence="9">
    <location>
        <begin position="88"/>
        <end position="97"/>
    </location>
</feature>
<evidence type="ECO:0000256" key="2">
    <source>
        <dbReference type="ARBA" id="ARBA00007025"/>
    </source>
</evidence>
<evidence type="ECO:0000313" key="12">
    <source>
        <dbReference type="EMBL" id="KAJ5082470.1"/>
    </source>
</evidence>
<feature type="compositionally biased region" description="Low complexity" evidence="9">
    <location>
        <begin position="536"/>
        <end position="548"/>
    </location>
</feature>
<keyword evidence="5" id="KW-0347">Helicase</keyword>
<feature type="compositionally biased region" description="Polar residues" evidence="9">
    <location>
        <begin position="520"/>
        <end position="535"/>
    </location>
</feature>
<dbReference type="GO" id="GO:0005721">
    <property type="term" value="C:pericentric heterochromatin"/>
    <property type="evidence" value="ECO:0007669"/>
    <property type="project" value="TreeGrafter"/>
</dbReference>
<comment type="similarity">
    <text evidence="2">Belongs to the SNF2/RAD54 helicase family.</text>
</comment>
<dbReference type="GO" id="GO:0016787">
    <property type="term" value="F:hydrolase activity"/>
    <property type="evidence" value="ECO:0007669"/>
    <property type="project" value="UniProtKB-KW"/>
</dbReference>
<evidence type="ECO:0000256" key="5">
    <source>
        <dbReference type="ARBA" id="ARBA00022806"/>
    </source>
</evidence>
<dbReference type="SUPFAM" id="SSF52540">
    <property type="entry name" value="P-loop containing nucleoside triphosphate hydrolases"/>
    <property type="match status" value="2"/>
</dbReference>
<evidence type="ECO:0000256" key="9">
    <source>
        <dbReference type="SAM" id="MobiDB-lite"/>
    </source>
</evidence>
<dbReference type="GO" id="GO:0006346">
    <property type="term" value="P:DNA methylation-dependent constitutive heterochromatin formation"/>
    <property type="evidence" value="ECO:0007669"/>
    <property type="project" value="TreeGrafter"/>
</dbReference>
<comment type="subcellular location">
    <subcellularLocation>
        <location evidence="1">Nucleus</location>
    </subcellularLocation>
</comment>
<dbReference type="Gene3D" id="3.40.50.10810">
    <property type="entry name" value="Tandem AAA-ATPase domain"/>
    <property type="match status" value="1"/>
</dbReference>
<evidence type="ECO:0000256" key="6">
    <source>
        <dbReference type="ARBA" id="ARBA00022840"/>
    </source>
</evidence>
<dbReference type="InterPro" id="IPR049730">
    <property type="entry name" value="SNF2/RAD54-like_C"/>
</dbReference>
<keyword evidence="6" id="KW-0067">ATP-binding</keyword>
<sequence length="884" mass="100020">MSAIESPTVTATDSRAGTLQPESTIPSSPMTELTSAETKAVSENERNEVQGQSAENETEDTEGMDNKAKALINLLKTSSVFVAIMSDKMKKQQEEARQQAIKRQQAAAEDKQAKPHKETSTRRATRNRTSGVDLPVEDNSTGAEAPAPKRRGRPRKSTAGVNTISSYFQKAEVEVKEDNPTVKEALEQAANEYESKPTALGEQELVATRQPTLVTGGKMRTYQLEGLEWLKTLWMNGLCGILADEMGLGKTVQAISMIAFLKQNKVSGPFLISAPLSTVSNWVDEFNRWCPSLNTVLYHGSKAERASLRSKHMQMRKQGDMDFPIICTSYEICMNDRKFLGKYQWRYIIVDEGHRLKNMNSRLIKELMTYNSANRLLITGTPLQNNISELWSLLHFLLPEVFNDLNSFESWFDFSSVLDDNGQAEVVERRKRNIVSTMHSILKPFLLRRVKTDVETDLPKKREYILYAPLTSEQKELYREILSGTGRQYLETKALERLTAKNPTLSRSSSRKRRRESSEPDTPNKSMRSSESATPSSGISASTNTISSSRRRRGPQSYKEMGDREFDKRLRLLDQGIEIEEEENEPSDTELEENARVETMKLAKKEISQKKMQNPVLQARLACNSPHNFYWPWTDESSEVDESLVSASGKMLLLDRLVPTLLKKGHKVLIFSQFKTQLSIIEEWATHLRSWPCCRIDGAMSQADRQEQIKAFNTTKSHKIFLLSTRAGGQGINLTAADTVILFDSDWNPQQDLQAQDRAHRIGQKKPVIVYRIATKGTVEQTLLEKADSKRRLERLVIQKGKFRSLLDTSANAHELEDLRQALGEDEFERFELNDQSILSDDELAVLTDRSEEAYLRAEKGLDKTGHAFVAVETKRDGGETLMA</sequence>
<feature type="region of interest" description="Disordered" evidence="9">
    <location>
        <begin position="500"/>
        <end position="565"/>
    </location>
</feature>
<evidence type="ECO:0000256" key="1">
    <source>
        <dbReference type="ARBA" id="ARBA00004123"/>
    </source>
</evidence>
<dbReference type="GO" id="GO:0005524">
    <property type="term" value="F:ATP binding"/>
    <property type="evidence" value="ECO:0007669"/>
    <property type="project" value="UniProtKB-KW"/>
</dbReference>
<dbReference type="RefSeq" id="XP_056468992.1">
    <property type="nucleotide sequence ID" value="XM_056624004.1"/>
</dbReference>
<feature type="compositionally biased region" description="Polar residues" evidence="9">
    <location>
        <begin position="1"/>
        <end position="37"/>
    </location>
</feature>
<feature type="region of interest" description="Disordered" evidence="9">
    <location>
        <begin position="88"/>
        <end position="163"/>
    </location>
</feature>
<comment type="caution">
    <text evidence="12">The sequence shown here is derived from an EMBL/GenBank/DDBJ whole genome shotgun (WGS) entry which is preliminary data.</text>
</comment>
<dbReference type="FunFam" id="3.40.50.300:FF:001315">
    <property type="entry name" value="SNF2 family helicase/ATPase PasG"/>
    <property type="match status" value="1"/>
</dbReference>
<dbReference type="GO" id="GO:0004386">
    <property type="term" value="F:helicase activity"/>
    <property type="evidence" value="ECO:0007669"/>
    <property type="project" value="UniProtKB-KW"/>
</dbReference>
<dbReference type="EMBL" id="JAPQKI010000011">
    <property type="protein sequence ID" value="KAJ5082470.1"/>
    <property type="molecule type" value="Genomic_DNA"/>
</dbReference>
<dbReference type="PROSITE" id="PS51194">
    <property type="entry name" value="HELICASE_CTER"/>
    <property type="match status" value="1"/>
</dbReference>
<dbReference type="CDD" id="cd18793">
    <property type="entry name" value="SF2_C_SNF"/>
    <property type="match status" value="1"/>
</dbReference>
<keyword evidence="13" id="KW-1185">Reference proteome</keyword>
<dbReference type="Pfam" id="PF00271">
    <property type="entry name" value="Helicase_C"/>
    <property type="match status" value="1"/>
</dbReference>
<keyword evidence="8" id="KW-0539">Nucleus</keyword>
<proteinExistence type="inferred from homology"/>
<reference evidence="12" key="1">
    <citation type="submission" date="2022-11" db="EMBL/GenBank/DDBJ databases">
        <authorList>
            <person name="Petersen C."/>
        </authorList>
    </citation>
    <scope>NUCLEOTIDE SEQUENCE</scope>
    <source>
        <strain evidence="12">IBT 30761</strain>
    </source>
</reference>
<name>A0A9W9JV15_9EURO</name>
<dbReference type="FunFam" id="3.40.50.10810:FF:000015">
    <property type="entry name" value="lymphoid-specific helicase isoform X1"/>
    <property type="match status" value="1"/>
</dbReference>
<feature type="region of interest" description="Disordered" evidence="9">
    <location>
        <begin position="1"/>
        <end position="66"/>
    </location>
</feature>
<evidence type="ECO:0000313" key="13">
    <source>
        <dbReference type="Proteomes" id="UP001149074"/>
    </source>
</evidence>
<evidence type="ECO:0000256" key="3">
    <source>
        <dbReference type="ARBA" id="ARBA00022741"/>
    </source>
</evidence>
<reference evidence="12" key="2">
    <citation type="journal article" date="2023" name="IMA Fungus">
        <title>Comparative genomic study of the Penicillium genus elucidates a diverse pangenome and 15 lateral gene transfer events.</title>
        <authorList>
            <person name="Petersen C."/>
            <person name="Sorensen T."/>
            <person name="Nielsen M.R."/>
            <person name="Sondergaard T.E."/>
            <person name="Sorensen J.L."/>
            <person name="Fitzpatrick D.A."/>
            <person name="Frisvad J.C."/>
            <person name="Nielsen K.L."/>
        </authorList>
    </citation>
    <scope>NUCLEOTIDE SEQUENCE</scope>
    <source>
        <strain evidence="12">IBT 30761</strain>
    </source>
</reference>
<dbReference type="PROSITE" id="PS51192">
    <property type="entry name" value="HELICASE_ATP_BIND_1"/>
    <property type="match status" value="1"/>
</dbReference>
<organism evidence="12 13">
    <name type="scientific">Penicillium argentinense</name>
    <dbReference type="NCBI Taxonomy" id="1131581"/>
    <lineage>
        <taxon>Eukaryota</taxon>
        <taxon>Fungi</taxon>
        <taxon>Dikarya</taxon>
        <taxon>Ascomycota</taxon>
        <taxon>Pezizomycotina</taxon>
        <taxon>Eurotiomycetes</taxon>
        <taxon>Eurotiomycetidae</taxon>
        <taxon>Eurotiales</taxon>
        <taxon>Aspergillaceae</taxon>
        <taxon>Penicillium</taxon>
    </lineage>
</organism>
<dbReference type="GeneID" id="81362983"/>
<dbReference type="Pfam" id="PF00176">
    <property type="entry name" value="SNF2-rel_dom"/>
    <property type="match status" value="1"/>
</dbReference>